<protein>
    <submittedName>
        <fullName evidence="1">Nucleotidyltransferase</fullName>
    </submittedName>
</protein>
<dbReference type="PANTHER" id="PTHR34817">
    <property type="entry name" value="NUCLEOTIDYLTRANSFERASE"/>
    <property type="match status" value="1"/>
</dbReference>
<dbReference type="GO" id="GO:0016740">
    <property type="term" value="F:transferase activity"/>
    <property type="evidence" value="ECO:0007669"/>
    <property type="project" value="UniProtKB-KW"/>
</dbReference>
<accession>A0A1E3XER0</accession>
<dbReference type="PATRIC" id="fig|1872076.5.peg.808"/>
<dbReference type="PANTHER" id="PTHR34817:SF2">
    <property type="entry name" value="NUCLEOTIDYLTRANSFERASE"/>
    <property type="match status" value="1"/>
</dbReference>
<name>A0A1E3XER0_9BACT</name>
<gene>
    <name evidence="1" type="ORF">SCARUB_00701</name>
</gene>
<evidence type="ECO:0000313" key="2">
    <source>
        <dbReference type="Proteomes" id="UP000094056"/>
    </source>
</evidence>
<dbReference type="Pfam" id="PF10127">
    <property type="entry name" value="RlaP"/>
    <property type="match status" value="1"/>
</dbReference>
<dbReference type="InterPro" id="IPR018775">
    <property type="entry name" value="RlaP"/>
</dbReference>
<sequence>MKERILKELTNIEKHNNVKIIWACESGSRAWGFESKDSDHDVRFIYCHDINWYLSVEEQRDVIEQPIDKLLDINGWDIRKALKLLRKSNPPLLEWLQSPIVYKNIKEYSKLLIKLIPGYYSSQNCYYHYLHMANGNFRDYLRGEEVWIKKYFYVLRPIFACRWIEKINQPVPMEFEILLEKTLNDKILQKEIIKLLNRKKSGEELDYAQRIPAISDFIENELERLKNNKPAKSKLPGYSDLNEVFRKIIYNSHRTN</sequence>
<evidence type="ECO:0000313" key="1">
    <source>
        <dbReference type="EMBL" id="ODS34131.1"/>
    </source>
</evidence>
<dbReference type="Proteomes" id="UP000094056">
    <property type="component" value="Unassembled WGS sequence"/>
</dbReference>
<reference evidence="1 2" key="1">
    <citation type="submission" date="2016-07" db="EMBL/GenBank/DDBJ databases">
        <title>Draft genome of Scalindua rubra, obtained from a brine-seawater interface in the Red Sea, sheds light on salt adaptation in anammox bacteria.</title>
        <authorList>
            <person name="Speth D.R."/>
            <person name="Lagkouvardos I."/>
            <person name="Wang Y."/>
            <person name="Qian P.-Y."/>
            <person name="Dutilh B.E."/>
            <person name="Jetten M.S."/>
        </authorList>
    </citation>
    <scope>NUCLEOTIDE SEQUENCE [LARGE SCALE GENOMIC DNA]</scope>
    <source>
        <strain evidence="1">BSI-1</strain>
    </source>
</reference>
<organism evidence="1 2">
    <name type="scientific">Candidatus Scalindua rubra</name>
    <dbReference type="NCBI Taxonomy" id="1872076"/>
    <lineage>
        <taxon>Bacteria</taxon>
        <taxon>Pseudomonadati</taxon>
        <taxon>Planctomycetota</taxon>
        <taxon>Candidatus Brocadiia</taxon>
        <taxon>Candidatus Brocadiales</taxon>
        <taxon>Candidatus Scalinduaceae</taxon>
        <taxon>Candidatus Scalindua</taxon>
    </lineage>
</organism>
<dbReference type="AlphaFoldDB" id="A0A1E3XER0"/>
<proteinExistence type="predicted"/>
<comment type="caution">
    <text evidence="1">The sequence shown here is derived from an EMBL/GenBank/DDBJ whole genome shotgun (WGS) entry which is preliminary data.</text>
</comment>
<keyword evidence="1" id="KW-0808">Transferase</keyword>
<dbReference type="EMBL" id="MAYW01000012">
    <property type="protein sequence ID" value="ODS34131.1"/>
    <property type="molecule type" value="Genomic_DNA"/>
</dbReference>